<keyword evidence="4" id="KW-1185">Reference proteome</keyword>
<evidence type="ECO:0000256" key="2">
    <source>
        <dbReference type="SAM" id="Phobius"/>
    </source>
</evidence>
<feature type="transmembrane region" description="Helical" evidence="2">
    <location>
        <begin position="18"/>
        <end position="39"/>
    </location>
</feature>
<reference evidence="3 4" key="1">
    <citation type="submission" date="2024-11" db="EMBL/GenBank/DDBJ databases">
        <title>Adaptive evolution of stress response genes in parasites aligns with host niche diversity.</title>
        <authorList>
            <person name="Hahn C."/>
            <person name="Resl P."/>
        </authorList>
    </citation>
    <scope>NUCLEOTIDE SEQUENCE [LARGE SCALE GENOMIC DNA]</scope>
    <source>
        <strain evidence="3">EGGRZ-B1_66</strain>
        <tissue evidence="3">Body</tissue>
    </source>
</reference>
<feature type="compositionally biased region" description="Polar residues" evidence="1">
    <location>
        <begin position="94"/>
        <end position="108"/>
    </location>
</feature>
<keyword evidence="2" id="KW-0812">Transmembrane</keyword>
<evidence type="ECO:0000313" key="4">
    <source>
        <dbReference type="Proteomes" id="UP001626550"/>
    </source>
</evidence>
<evidence type="ECO:0000256" key="1">
    <source>
        <dbReference type="SAM" id="MobiDB-lite"/>
    </source>
</evidence>
<sequence length="119" mass="13390">MNVPAVRISPWRSRLPKIAIFLFSASILVICSTVSVRWYRNRYPTIIQGPPVSPHHGEVMLGDQYITSIPKTNFRYALPRSSSSVQSSSVRSSYNLYQQDAPSSTPRQNPDLPELKPGM</sequence>
<name>A0ABD2QPH2_9PLAT</name>
<comment type="caution">
    <text evidence="3">The sequence shown here is derived from an EMBL/GenBank/DDBJ whole genome shotgun (WGS) entry which is preliminary data.</text>
</comment>
<feature type="compositionally biased region" description="Low complexity" evidence="1">
    <location>
        <begin position="80"/>
        <end position="93"/>
    </location>
</feature>
<dbReference type="Proteomes" id="UP001626550">
    <property type="component" value="Unassembled WGS sequence"/>
</dbReference>
<keyword evidence="2" id="KW-1133">Transmembrane helix</keyword>
<evidence type="ECO:0000313" key="3">
    <source>
        <dbReference type="EMBL" id="KAL3321267.1"/>
    </source>
</evidence>
<proteinExistence type="predicted"/>
<feature type="region of interest" description="Disordered" evidence="1">
    <location>
        <begin position="80"/>
        <end position="119"/>
    </location>
</feature>
<protein>
    <submittedName>
        <fullName evidence="3">Uncharacterized protein</fullName>
    </submittedName>
</protein>
<dbReference type="AlphaFoldDB" id="A0ABD2QPH2"/>
<keyword evidence="2" id="KW-0472">Membrane</keyword>
<dbReference type="EMBL" id="JBJKFK010000003">
    <property type="protein sequence ID" value="KAL3321267.1"/>
    <property type="molecule type" value="Genomic_DNA"/>
</dbReference>
<gene>
    <name evidence="3" type="ORF">Ciccas_000065</name>
</gene>
<organism evidence="3 4">
    <name type="scientific">Cichlidogyrus casuarinus</name>
    <dbReference type="NCBI Taxonomy" id="1844966"/>
    <lineage>
        <taxon>Eukaryota</taxon>
        <taxon>Metazoa</taxon>
        <taxon>Spiralia</taxon>
        <taxon>Lophotrochozoa</taxon>
        <taxon>Platyhelminthes</taxon>
        <taxon>Monogenea</taxon>
        <taxon>Monopisthocotylea</taxon>
        <taxon>Dactylogyridea</taxon>
        <taxon>Ancyrocephalidae</taxon>
        <taxon>Cichlidogyrus</taxon>
    </lineage>
</organism>
<accession>A0ABD2QPH2</accession>